<proteinExistence type="predicted"/>
<reference evidence="7" key="2">
    <citation type="submission" date="2021-04" db="EMBL/GenBank/DDBJ databases">
        <authorList>
            <person name="Gilroy R."/>
        </authorList>
    </citation>
    <scope>NUCLEOTIDE SEQUENCE</scope>
    <source>
        <strain evidence="7">1282</strain>
    </source>
</reference>
<feature type="domain" description="Peptidoglycan hydrolase PcsB coiled-coil" evidence="6">
    <location>
        <begin position="106"/>
        <end position="167"/>
    </location>
</feature>
<gene>
    <name evidence="7" type="ORF">H9838_00955</name>
</gene>
<reference evidence="7" key="1">
    <citation type="journal article" date="2021" name="PeerJ">
        <title>Extensive microbial diversity within the chicken gut microbiome revealed by metagenomics and culture.</title>
        <authorList>
            <person name="Gilroy R."/>
            <person name="Ravi A."/>
            <person name="Getino M."/>
            <person name="Pursley I."/>
            <person name="Horton D.L."/>
            <person name="Alikhan N.F."/>
            <person name="Baker D."/>
            <person name="Gharbi K."/>
            <person name="Hall N."/>
            <person name="Watson M."/>
            <person name="Adriaenssens E.M."/>
            <person name="Foster-Nyarko E."/>
            <person name="Jarju S."/>
            <person name="Secka A."/>
            <person name="Antonio M."/>
            <person name="Oren A."/>
            <person name="Chaudhuri R.R."/>
            <person name="La Ragione R."/>
            <person name="Hildebrand F."/>
            <person name="Pallen M.J."/>
        </authorList>
    </citation>
    <scope>NUCLEOTIDE SEQUENCE</scope>
    <source>
        <strain evidence="7">1282</strain>
    </source>
</reference>
<dbReference type="AlphaFoldDB" id="A0A9D1YB69"/>
<accession>A0A9D1YB69</accession>
<dbReference type="PANTHER" id="PTHR21666">
    <property type="entry name" value="PEPTIDASE-RELATED"/>
    <property type="match status" value="1"/>
</dbReference>
<dbReference type="GO" id="GO:0004222">
    <property type="term" value="F:metalloendopeptidase activity"/>
    <property type="evidence" value="ECO:0007669"/>
    <property type="project" value="TreeGrafter"/>
</dbReference>
<dbReference type="SUPFAM" id="SSF51261">
    <property type="entry name" value="Duplicated hybrid motif"/>
    <property type="match status" value="1"/>
</dbReference>
<sequence>MRNRRPKSFVRGTALLLSLLLAVPLQASAVTIDEVQTRQEELAQENAQLEEKLATLKEDESAALEYQATLEEKIGVVEEKIDTARENIQLMDEEILVLEKKLDAAQEEYQETLDLFAQRVRALYKTGNADTLAVLLNSKSFSEFALKTEMMSAVARHDQEIVDQLTEYVDATQADREELQKLQEEVAQNKRDLESDQDELKDLNAENEAVIADLVDQQLMVEDTIQQNESEDAELNATLEALLAAEQARIEEERRQQELAAQQAAQEAQQAQEEQNAQETTGEEGSAEGTDTGDGTVDDGSDDTTSVVIPETPVYDDSFNPIWPCPGYAYISGHFGDIYDDGNPHNGLDIAAAYGTPIIAAQSGTVLYADYHWSWGNNVLISHNANYATRYAHCSSLAVSVGQYVEQGQIIGYVGSTGYSFGNHLHFEVYYNNVRVDPDPYLGI</sequence>
<feature type="coiled-coil region" evidence="2">
    <location>
        <begin position="32"/>
        <end position="115"/>
    </location>
</feature>
<dbReference type="CDD" id="cd12797">
    <property type="entry name" value="M23_peptidase"/>
    <property type="match status" value="1"/>
</dbReference>
<feature type="domain" description="M23ase beta-sheet core" evidence="5">
    <location>
        <begin position="344"/>
        <end position="438"/>
    </location>
</feature>
<keyword evidence="1 4" id="KW-0732">Signal</keyword>
<dbReference type="InterPro" id="IPR016047">
    <property type="entry name" value="M23ase_b-sheet_dom"/>
</dbReference>
<evidence type="ECO:0000259" key="6">
    <source>
        <dbReference type="Pfam" id="PF24568"/>
    </source>
</evidence>
<dbReference type="Gene3D" id="6.10.250.3150">
    <property type="match status" value="1"/>
</dbReference>
<evidence type="ECO:0000259" key="5">
    <source>
        <dbReference type="Pfam" id="PF01551"/>
    </source>
</evidence>
<dbReference type="InterPro" id="IPR050570">
    <property type="entry name" value="Cell_wall_metabolism_enzyme"/>
</dbReference>
<comment type="caution">
    <text evidence="7">The sequence shown here is derived from an EMBL/GenBank/DDBJ whole genome shotgun (WGS) entry which is preliminary data.</text>
</comment>
<evidence type="ECO:0000256" key="2">
    <source>
        <dbReference type="SAM" id="Coils"/>
    </source>
</evidence>
<dbReference type="Pfam" id="PF24568">
    <property type="entry name" value="CC_PcsB"/>
    <property type="match status" value="1"/>
</dbReference>
<evidence type="ECO:0000256" key="1">
    <source>
        <dbReference type="ARBA" id="ARBA00022729"/>
    </source>
</evidence>
<dbReference type="Gene3D" id="2.70.70.10">
    <property type="entry name" value="Glucose Permease (Domain IIA)"/>
    <property type="match status" value="1"/>
</dbReference>
<feature type="region of interest" description="Disordered" evidence="3">
    <location>
        <begin position="254"/>
        <end position="312"/>
    </location>
</feature>
<evidence type="ECO:0000256" key="3">
    <source>
        <dbReference type="SAM" id="MobiDB-lite"/>
    </source>
</evidence>
<evidence type="ECO:0000313" key="8">
    <source>
        <dbReference type="Proteomes" id="UP000823915"/>
    </source>
</evidence>
<dbReference type="EMBL" id="DXDU01000012">
    <property type="protein sequence ID" value="HIY25726.1"/>
    <property type="molecule type" value="Genomic_DNA"/>
</dbReference>
<feature type="chain" id="PRO_5038541005" evidence="4">
    <location>
        <begin position="30"/>
        <end position="444"/>
    </location>
</feature>
<protein>
    <submittedName>
        <fullName evidence="7">Peptidoglycan DD-metalloendopeptidase family protein</fullName>
    </submittedName>
</protein>
<dbReference type="InterPro" id="IPR057309">
    <property type="entry name" value="PcsB_CC"/>
</dbReference>
<organism evidence="7 8">
    <name type="scientific">Candidatus Acutalibacter pullistercoris</name>
    <dbReference type="NCBI Taxonomy" id="2838418"/>
    <lineage>
        <taxon>Bacteria</taxon>
        <taxon>Bacillati</taxon>
        <taxon>Bacillota</taxon>
        <taxon>Clostridia</taxon>
        <taxon>Eubacteriales</taxon>
        <taxon>Acutalibacteraceae</taxon>
        <taxon>Acutalibacter</taxon>
    </lineage>
</organism>
<dbReference type="Proteomes" id="UP000823915">
    <property type="component" value="Unassembled WGS sequence"/>
</dbReference>
<evidence type="ECO:0000256" key="4">
    <source>
        <dbReference type="SAM" id="SignalP"/>
    </source>
</evidence>
<feature type="compositionally biased region" description="Low complexity" evidence="3">
    <location>
        <begin position="258"/>
        <end position="280"/>
    </location>
</feature>
<evidence type="ECO:0000313" key="7">
    <source>
        <dbReference type="EMBL" id="HIY25726.1"/>
    </source>
</evidence>
<dbReference type="PANTHER" id="PTHR21666:SF270">
    <property type="entry name" value="MUREIN HYDROLASE ACTIVATOR ENVC"/>
    <property type="match status" value="1"/>
</dbReference>
<dbReference type="InterPro" id="IPR011055">
    <property type="entry name" value="Dup_hybrid_motif"/>
</dbReference>
<feature type="signal peptide" evidence="4">
    <location>
        <begin position="1"/>
        <end position="29"/>
    </location>
</feature>
<name>A0A9D1YB69_9FIRM</name>
<keyword evidence="2" id="KW-0175">Coiled coil</keyword>
<dbReference type="Pfam" id="PF01551">
    <property type="entry name" value="Peptidase_M23"/>
    <property type="match status" value="1"/>
</dbReference>